<sequence length="291" mass="31903">MIPPGLGSFYGSLAWAGRAFCWWTPQGEASYVAVPRPSPKLLHGAGTDTCLMVNRGGYTALGRKQKFERCDVLDITFGPRPQNLGKGVESWGAVTGAVAGKMAYEYEPETNRSAICICRIRRGAIPLPIPCGGWIEYTTLSDTGFTQQSIRGDQSENTHENSKQSVCCSPLRIVELLVVYQSTISPSLASSHPPRFTITFHTVCCAQVLHERERLAPNLSIDLIVITACHLPDNGDTRLFARSNSIAAPTPRLCAAESVNQRTDPRGANLEDRELSRRIEICYSKLSCSWA</sequence>
<evidence type="ECO:0000313" key="1">
    <source>
        <dbReference type="EMBL" id="GAD93133.1"/>
    </source>
</evidence>
<dbReference type="AlphaFoldDB" id="V5FMK2"/>
<gene>
    <name evidence="1" type="ORF">PVAR5_1735</name>
</gene>
<dbReference type="InParanoid" id="V5FMK2"/>
<name>V5FMK2_BYSSN</name>
<organism evidence="1 2">
    <name type="scientific">Byssochlamys spectabilis (strain No. 5 / NBRC 109023)</name>
    <name type="common">Paecilomyces variotii</name>
    <dbReference type="NCBI Taxonomy" id="1356009"/>
    <lineage>
        <taxon>Eukaryota</taxon>
        <taxon>Fungi</taxon>
        <taxon>Dikarya</taxon>
        <taxon>Ascomycota</taxon>
        <taxon>Pezizomycotina</taxon>
        <taxon>Eurotiomycetes</taxon>
        <taxon>Eurotiomycetidae</taxon>
        <taxon>Eurotiales</taxon>
        <taxon>Thermoascaceae</taxon>
        <taxon>Paecilomyces</taxon>
    </lineage>
</organism>
<dbReference type="Proteomes" id="UP000018001">
    <property type="component" value="Unassembled WGS sequence"/>
</dbReference>
<dbReference type="HOGENOM" id="CLU_956440_0_0_1"/>
<protein>
    <submittedName>
        <fullName evidence="1">Uncharacterized protein</fullName>
    </submittedName>
</protein>
<proteinExistence type="predicted"/>
<comment type="caution">
    <text evidence="1">The sequence shown here is derived from an EMBL/GenBank/DDBJ whole genome shotgun (WGS) entry which is preliminary data.</text>
</comment>
<accession>V5FMK2</accession>
<dbReference type="EMBL" id="BAUL01000046">
    <property type="protein sequence ID" value="GAD93133.1"/>
    <property type="molecule type" value="Genomic_DNA"/>
</dbReference>
<evidence type="ECO:0000313" key="2">
    <source>
        <dbReference type="Proteomes" id="UP000018001"/>
    </source>
</evidence>
<keyword evidence="2" id="KW-1185">Reference proteome</keyword>
<reference evidence="2" key="1">
    <citation type="journal article" date="2014" name="Genome Announc.">
        <title>Draft genome sequence of the formaldehyde-resistant fungus Byssochlamys spectabilis No. 5 (anamorph Paecilomyces variotii No. 5) (NBRC109023).</title>
        <authorList>
            <person name="Oka T."/>
            <person name="Ekino K."/>
            <person name="Fukuda K."/>
            <person name="Nomura Y."/>
        </authorList>
    </citation>
    <scope>NUCLEOTIDE SEQUENCE [LARGE SCALE GENOMIC DNA]</scope>
    <source>
        <strain evidence="2">No. 5 / NBRC 109023</strain>
    </source>
</reference>